<accession>A0A6I4VYM4</accession>
<dbReference type="Pfam" id="PF20918">
    <property type="entry name" value="SPOCS_spoVID-N"/>
    <property type="match status" value="1"/>
</dbReference>
<dbReference type="AlphaFoldDB" id="A0A6I4VYM4"/>
<dbReference type="RefSeq" id="WP_160803223.1">
    <property type="nucleotide sequence ID" value="NZ_WUUL01000021.1"/>
</dbReference>
<dbReference type="PROSITE" id="PS51782">
    <property type="entry name" value="LYSM"/>
    <property type="match status" value="1"/>
</dbReference>
<gene>
    <name evidence="3" type="ORF">GSM42_19510</name>
</gene>
<dbReference type="InterPro" id="IPR018392">
    <property type="entry name" value="LysM"/>
</dbReference>
<feature type="region of interest" description="Disordered" evidence="1">
    <location>
        <begin position="138"/>
        <end position="220"/>
    </location>
</feature>
<comment type="caution">
    <text evidence="3">The sequence shown here is derived from an EMBL/GenBank/DDBJ whole genome shotgun (WGS) entry which is preliminary data.</text>
</comment>
<dbReference type="Gene3D" id="3.10.350.10">
    <property type="entry name" value="LysM domain"/>
    <property type="match status" value="1"/>
</dbReference>
<dbReference type="Proteomes" id="UP000430692">
    <property type="component" value="Unassembled WGS sequence"/>
</dbReference>
<sequence>MEQLRFNISEKIRLHPQQAGISSLLELDLYPDVEIKDEGQHLKIHGYLRLNGTYEGDLDEDADISEYDPDELDGEEIAYVIPVEITLPRNRAELAYVSAEVESFDYQLLSPFELQIEAVLMIDGILPEQEEEELITNISDEEQPQEEVEEVGESPSFAARPAQPEAQKVEKKEEEQPKAEEPPVEREIHRETRRTTKEQSEEQIERTAEPLLVIEEEGHQEEIVEEPTNIEEEVRGSHWSKWLVGTKEDSLVSMKMVIVQKEDSIDTLAAKYETSCDAILKTNQFATDRLVEGQIVKIPVNRN</sequence>
<evidence type="ECO:0000256" key="1">
    <source>
        <dbReference type="SAM" id="MobiDB-lite"/>
    </source>
</evidence>
<feature type="compositionally biased region" description="Acidic residues" evidence="1">
    <location>
        <begin position="138"/>
        <end position="152"/>
    </location>
</feature>
<feature type="compositionally biased region" description="Basic and acidic residues" evidence="1">
    <location>
        <begin position="167"/>
        <end position="208"/>
    </location>
</feature>
<dbReference type="SUPFAM" id="SSF54106">
    <property type="entry name" value="LysM domain"/>
    <property type="match status" value="1"/>
</dbReference>
<name>A0A6I4VYM4_9BACL</name>
<dbReference type="SMART" id="SM00257">
    <property type="entry name" value="LysM"/>
    <property type="match status" value="1"/>
</dbReference>
<dbReference type="EMBL" id="WUUL01000021">
    <property type="protein sequence ID" value="MXQ55871.1"/>
    <property type="molecule type" value="Genomic_DNA"/>
</dbReference>
<dbReference type="InterPro" id="IPR036779">
    <property type="entry name" value="LysM_dom_sf"/>
</dbReference>
<evidence type="ECO:0000259" key="2">
    <source>
        <dbReference type="PROSITE" id="PS51782"/>
    </source>
</evidence>
<dbReference type="InterPro" id="IPR048862">
    <property type="entry name" value="SPOCS_spoVID_N"/>
</dbReference>
<protein>
    <submittedName>
        <fullName evidence="3">LysM peptidoglycan-binding domain-containing protein</fullName>
    </submittedName>
</protein>
<organism evidence="3 4">
    <name type="scientific">Shimazuella alba</name>
    <dbReference type="NCBI Taxonomy" id="2690964"/>
    <lineage>
        <taxon>Bacteria</taxon>
        <taxon>Bacillati</taxon>
        <taxon>Bacillota</taxon>
        <taxon>Bacilli</taxon>
        <taxon>Bacillales</taxon>
        <taxon>Thermoactinomycetaceae</taxon>
        <taxon>Shimazuella</taxon>
    </lineage>
</organism>
<keyword evidence="4" id="KW-1185">Reference proteome</keyword>
<evidence type="ECO:0000313" key="4">
    <source>
        <dbReference type="Proteomes" id="UP000430692"/>
    </source>
</evidence>
<reference evidence="3 4" key="1">
    <citation type="submission" date="2019-12" db="EMBL/GenBank/DDBJ databases">
        <title>Whole-genome analyses of novel actinobacteria.</title>
        <authorList>
            <person name="Sahin N."/>
            <person name="Saygin H."/>
        </authorList>
    </citation>
    <scope>NUCLEOTIDE SEQUENCE [LARGE SCALE GENOMIC DNA]</scope>
    <source>
        <strain evidence="3 4">KC615</strain>
    </source>
</reference>
<evidence type="ECO:0000313" key="3">
    <source>
        <dbReference type="EMBL" id="MXQ55871.1"/>
    </source>
</evidence>
<feature type="domain" description="LysM" evidence="2">
    <location>
        <begin position="255"/>
        <end position="298"/>
    </location>
</feature>
<proteinExistence type="predicted"/>
<dbReference type="Pfam" id="PF01476">
    <property type="entry name" value="LysM"/>
    <property type="match status" value="1"/>
</dbReference>